<reference evidence="1" key="3">
    <citation type="submission" date="2025-09" db="UniProtKB">
        <authorList>
            <consortium name="Ensembl"/>
        </authorList>
    </citation>
    <scope>IDENTIFICATION</scope>
</reference>
<evidence type="ECO:0000313" key="1">
    <source>
        <dbReference type="Ensembl" id="ENSGAGP00000022313.1"/>
    </source>
</evidence>
<accession>A0A452I448</accession>
<proteinExistence type="predicted"/>
<organism evidence="1 2">
    <name type="scientific">Gopherus agassizii</name>
    <name type="common">Agassiz's desert tortoise</name>
    <dbReference type="NCBI Taxonomy" id="38772"/>
    <lineage>
        <taxon>Eukaryota</taxon>
        <taxon>Metazoa</taxon>
        <taxon>Chordata</taxon>
        <taxon>Craniata</taxon>
        <taxon>Vertebrata</taxon>
        <taxon>Euteleostomi</taxon>
        <taxon>Archelosauria</taxon>
        <taxon>Testudinata</taxon>
        <taxon>Testudines</taxon>
        <taxon>Cryptodira</taxon>
        <taxon>Durocryptodira</taxon>
        <taxon>Testudinoidea</taxon>
        <taxon>Testudinidae</taxon>
        <taxon>Gopherus</taxon>
    </lineage>
</organism>
<keyword evidence="2" id="KW-1185">Reference proteome</keyword>
<dbReference type="AlphaFoldDB" id="A0A452I448"/>
<protein>
    <submittedName>
        <fullName evidence="1">Uncharacterized protein</fullName>
    </submittedName>
</protein>
<sequence>MLLRDVKTHTPSNIRFAGISGSVHSAMSMRELLPPTQLPLLVGCQQESSPIGRAAIYFIVSSYRFPVRSNKKPEMQSPISYDYSEEELMASIEREYCR</sequence>
<name>A0A452I448_9SAUR</name>
<reference evidence="1" key="2">
    <citation type="submission" date="2025-08" db="UniProtKB">
        <authorList>
            <consortium name="Ensembl"/>
        </authorList>
    </citation>
    <scope>IDENTIFICATION</scope>
</reference>
<dbReference type="InterPro" id="IPR058884">
    <property type="entry name" value="Cys1"/>
</dbReference>
<dbReference type="STRING" id="38772.ENSGAGP00000022313"/>
<reference evidence="2" key="1">
    <citation type="journal article" date="2017" name="PLoS ONE">
        <title>The Agassiz's desert tortoise genome provides a resource for the conservation of a threatened species.</title>
        <authorList>
            <person name="Tollis M."/>
            <person name="DeNardo D.F."/>
            <person name="Cornelius J.A."/>
            <person name="Dolby G.A."/>
            <person name="Edwards T."/>
            <person name="Henen B.T."/>
            <person name="Karl A.E."/>
            <person name="Murphy R.W."/>
            <person name="Kusumi K."/>
        </authorList>
    </citation>
    <scope>NUCLEOTIDE SEQUENCE [LARGE SCALE GENOMIC DNA]</scope>
</reference>
<dbReference type="Pfam" id="PF26203">
    <property type="entry name" value="Cys1"/>
    <property type="match status" value="1"/>
</dbReference>
<dbReference type="Ensembl" id="ENSGAGT00000025428.1">
    <property type="protein sequence ID" value="ENSGAGP00000022313.1"/>
    <property type="gene ID" value="ENSGAGG00000016384.1"/>
</dbReference>
<evidence type="ECO:0000313" key="2">
    <source>
        <dbReference type="Proteomes" id="UP000291020"/>
    </source>
</evidence>
<dbReference type="Proteomes" id="UP000291020">
    <property type="component" value="Unassembled WGS sequence"/>
</dbReference>